<evidence type="ECO:0000256" key="1">
    <source>
        <dbReference type="SAM" id="MobiDB-lite"/>
    </source>
</evidence>
<sequence length="237" mass="25915">LLEGLTWDEARRIRDEALTKALGPGTVSTSLPDTHSTVAAASKAILNRDVRDAAVVYDGVYTKQNPFGQVTDEELEAYKREIEIKNNPALYAEWLRQQEAEQAATKTTIEFKERSHAAARLSPIFVYPLISATSYAQSLSAPIGASSTIVSDSEMHETTYVTGSHLSPPTAGAVTSETSELEESQTTEKKQKKKRRFKLPSFSRKTRTKEKKGGQVASHVEPGEGPSGGEQSSSHYN</sequence>
<feature type="compositionally biased region" description="Basic residues" evidence="1">
    <location>
        <begin position="190"/>
        <end position="210"/>
    </location>
</feature>
<accession>A0A0R3SDS4</accession>
<name>A0A0R3SDS4_HYMDI</name>
<evidence type="ECO:0000313" key="2">
    <source>
        <dbReference type="WBParaSite" id="HDID_0000286301-mRNA-1"/>
    </source>
</evidence>
<dbReference type="GO" id="GO:0005856">
    <property type="term" value="C:cytoskeleton"/>
    <property type="evidence" value="ECO:0007669"/>
    <property type="project" value="TreeGrafter"/>
</dbReference>
<dbReference type="WBParaSite" id="HDID_0000286301-mRNA-1">
    <property type="protein sequence ID" value="HDID_0000286301-mRNA-1"/>
    <property type="gene ID" value="HDID_0000286301"/>
</dbReference>
<protein>
    <submittedName>
        <fullName evidence="2">Uncharacterized protein</fullName>
    </submittedName>
</protein>
<dbReference type="GO" id="GO:0005886">
    <property type="term" value="C:plasma membrane"/>
    <property type="evidence" value="ECO:0007669"/>
    <property type="project" value="TreeGrafter"/>
</dbReference>
<proteinExistence type="predicted"/>
<dbReference type="GO" id="GO:0014069">
    <property type="term" value="C:postsynaptic density"/>
    <property type="evidence" value="ECO:0007669"/>
    <property type="project" value="TreeGrafter"/>
</dbReference>
<reference evidence="2" key="1">
    <citation type="submission" date="2016-04" db="UniProtKB">
        <authorList>
            <consortium name="WormBaseParasite"/>
        </authorList>
    </citation>
    <scope>IDENTIFICATION</scope>
</reference>
<dbReference type="PANTHER" id="PTHR10672">
    <property type="entry name" value="ADDUCIN"/>
    <property type="match status" value="1"/>
</dbReference>
<dbReference type="GO" id="GO:0051015">
    <property type="term" value="F:actin filament binding"/>
    <property type="evidence" value="ECO:0007669"/>
    <property type="project" value="TreeGrafter"/>
</dbReference>
<dbReference type="AlphaFoldDB" id="A0A0R3SDS4"/>
<organism evidence="2">
    <name type="scientific">Hymenolepis diminuta</name>
    <name type="common">Rat tapeworm</name>
    <dbReference type="NCBI Taxonomy" id="6216"/>
    <lineage>
        <taxon>Eukaryota</taxon>
        <taxon>Metazoa</taxon>
        <taxon>Spiralia</taxon>
        <taxon>Lophotrochozoa</taxon>
        <taxon>Platyhelminthes</taxon>
        <taxon>Cestoda</taxon>
        <taxon>Eucestoda</taxon>
        <taxon>Cyclophyllidea</taxon>
        <taxon>Hymenolepididae</taxon>
        <taxon>Hymenolepis</taxon>
    </lineage>
</organism>
<feature type="region of interest" description="Disordered" evidence="1">
    <location>
        <begin position="159"/>
        <end position="237"/>
    </location>
</feature>
<dbReference type="PANTHER" id="PTHR10672:SF3">
    <property type="entry name" value="PROTEIN HU-LI TAI SHAO"/>
    <property type="match status" value="1"/>
</dbReference>
<dbReference type="STRING" id="6216.A0A0R3SDS4"/>
<dbReference type="InterPro" id="IPR051017">
    <property type="entry name" value="Aldolase-II_Adducin_sf"/>
</dbReference>